<dbReference type="PANTHER" id="PTHR46771">
    <property type="entry name" value="DETERIN"/>
    <property type="match status" value="1"/>
</dbReference>
<dbReference type="InterPro" id="IPR051190">
    <property type="entry name" value="Baculoviral_IAP"/>
</dbReference>
<dbReference type="SUPFAM" id="SSF57924">
    <property type="entry name" value="Inhibitor of apoptosis (IAP) repeat"/>
    <property type="match status" value="1"/>
</dbReference>
<evidence type="ECO:0000313" key="4">
    <source>
        <dbReference type="Proteomes" id="UP001201812"/>
    </source>
</evidence>
<organism evidence="3 4">
    <name type="scientific">Ditylenchus destructor</name>
    <dbReference type="NCBI Taxonomy" id="166010"/>
    <lineage>
        <taxon>Eukaryota</taxon>
        <taxon>Metazoa</taxon>
        <taxon>Ecdysozoa</taxon>
        <taxon>Nematoda</taxon>
        <taxon>Chromadorea</taxon>
        <taxon>Rhabditida</taxon>
        <taxon>Tylenchina</taxon>
        <taxon>Tylenchomorpha</taxon>
        <taxon>Sphaerularioidea</taxon>
        <taxon>Anguinidae</taxon>
        <taxon>Anguininae</taxon>
        <taxon>Ditylenchus</taxon>
    </lineage>
</organism>
<dbReference type="PANTHER" id="PTHR46771:SF5">
    <property type="entry name" value="DETERIN"/>
    <property type="match status" value="1"/>
</dbReference>
<sequence length="148" mass="16967">MADGIENLSKLPTRKYFSYGTRLASFSKKWKYDANKYANCTSTNLAKAGFFYSGTKKEPMAAKCFVCTHELIWDPEDQPLEEHRKHRPDCVFVKSLGEKREEDFTIKDWLSCLTYASSTTQYKVITESTANLYAVCCKFTSNIETHLG</sequence>
<gene>
    <name evidence="3" type="ORF">DdX_05523</name>
</gene>
<reference evidence="3" key="1">
    <citation type="submission" date="2022-01" db="EMBL/GenBank/DDBJ databases">
        <title>Genome Sequence Resource for Two Populations of Ditylenchus destructor, the Migratory Endoparasitic Phytonematode.</title>
        <authorList>
            <person name="Zhang H."/>
            <person name="Lin R."/>
            <person name="Xie B."/>
        </authorList>
    </citation>
    <scope>NUCLEOTIDE SEQUENCE</scope>
    <source>
        <strain evidence="3">BazhouSP</strain>
    </source>
</reference>
<dbReference type="AlphaFoldDB" id="A0AAD4N7R8"/>
<dbReference type="GO" id="GO:0046872">
    <property type="term" value="F:metal ion binding"/>
    <property type="evidence" value="ECO:0007669"/>
    <property type="project" value="UniProtKB-KW"/>
</dbReference>
<dbReference type="CDD" id="cd00022">
    <property type="entry name" value="BIR"/>
    <property type="match status" value="1"/>
</dbReference>
<keyword evidence="1" id="KW-0479">Metal-binding</keyword>
<accession>A0AAD4N7R8</accession>
<comment type="caution">
    <text evidence="3">The sequence shown here is derived from an EMBL/GenBank/DDBJ whole genome shotgun (WGS) entry which is preliminary data.</text>
</comment>
<evidence type="ECO:0000256" key="2">
    <source>
        <dbReference type="ARBA" id="ARBA00022833"/>
    </source>
</evidence>
<dbReference type="Gene3D" id="1.10.1170.10">
    <property type="entry name" value="Inhibitor Of Apoptosis Protein (2mihbC-IAP-1), Chain A"/>
    <property type="match status" value="1"/>
</dbReference>
<evidence type="ECO:0000256" key="1">
    <source>
        <dbReference type="ARBA" id="ARBA00022723"/>
    </source>
</evidence>
<dbReference type="Proteomes" id="UP001201812">
    <property type="component" value="Unassembled WGS sequence"/>
</dbReference>
<protein>
    <submittedName>
        <fullName evidence="3">Inhibitor of apoptosis domain-containing protein</fullName>
    </submittedName>
</protein>
<name>A0AAD4N7R8_9BILA</name>
<dbReference type="EMBL" id="JAKKPZ010000006">
    <property type="protein sequence ID" value="KAI1720149.1"/>
    <property type="molecule type" value="Genomic_DNA"/>
</dbReference>
<evidence type="ECO:0000313" key="3">
    <source>
        <dbReference type="EMBL" id="KAI1720149.1"/>
    </source>
</evidence>
<dbReference type="InterPro" id="IPR001370">
    <property type="entry name" value="BIR_rpt"/>
</dbReference>
<keyword evidence="2" id="KW-0862">Zinc</keyword>
<proteinExistence type="predicted"/>
<dbReference type="Pfam" id="PF00653">
    <property type="entry name" value="BIR"/>
    <property type="match status" value="1"/>
</dbReference>
<keyword evidence="4" id="KW-1185">Reference proteome</keyword>
<dbReference type="PROSITE" id="PS50143">
    <property type="entry name" value="BIR_REPEAT_2"/>
    <property type="match status" value="1"/>
</dbReference>
<dbReference type="SMART" id="SM00238">
    <property type="entry name" value="BIR"/>
    <property type="match status" value="1"/>
</dbReference>